<evidence type="ECO:0000313" key="8">
    <source>
        <dbReference type="Proteomes" id="UP000573599"/>
    </source>
</evidence>
<dbReference type="Gene3D" id="1.20.120.910">
    <property type="entry name" value="DksA, coiled-coil domain"/>
    <property type="match status" value="1"/>
</dbReference>
<organism evidence="7 8">
    <name type="scientific">Pedococcus badiiscoriae</name>
    <dbReference type="NCBI Taxonomy" id="642776"/>
    <lineage>
        <taxon>Bacteria</taxon>
        <taxon>Bacillati</taxon>
        <taxon>Actinomycetota</taxon>
        <taxon>Actinomycetes</taxon>
        <taxon>Micrococcales</taxon>
        <taxon>Intrasporangiaceae</taxon>
        <taxon>Pedococcus</taxon>
    </lineage>
</organism>
<dbReference type="AlphaFoldDB" id="A0A852WKP1"/>
<keyword evidence="1" id="KW-0479">Metal-binding</keyword>
<dbReference type="EMBL" id="JACCAB010000001">
    <property type="protein sequence ID" value="NYG07304.1"/>
    <property type="molecule type" value="Genomic_DNA"/>
</dbReference>
<feature type="zinc finger region" description="dksA C4-type" evidence="4">
    <location>
        <begin position="107"/>
        <end position="131"/>
    </location>
</feature>
<evidence type="ECO:0000256" key="3">
    <source>
        <dbReference type="ARBA" id="ARBA00022833"/>
    </source>
</evidence>
<evidence type="ECO:0000256" key="2">
    <source>
        <dbReference type="ARBA" id="ARBA00022771"/>
    </source>
</evidence>
<proteinExistence type="predicted"/>
<dbReference type="SUPFAM" id="SSF57716">
    <property type="entry name" value="Glucocorticoid receptor-like (DNA-binding domain)"/>
    <property type="match status" value="1"/>
</dbReference>
<sequence length="137" mass="15166">MAQLPRRSSPDHTADEPRTDLDLESVAERLREERDEARARLTTMTRDLEAVFAASTDSNADDEHDPEGQTIAYERSQLAALIQAAQDHLGAIEAAMLRLQQGSYGFCEVCHEPIPSARLDARPTARTCVRHAALLRG</sequence>
<protein>
    <submittedName>
        <fullName evidence="7">RNA polymerase-binding transcription factor DksA</fullName>
    </submittedName>
</protein>
<keyword evidence="3" id="KW-0862">Zinc</keyword>
<evidence type="ECO:0000313" key="7">
    <source>
        <dbReference type="EMBL" id="NYG07304.1"/>
    </source>
</evidence>
<feature type="domain" description="Zinc finger DksA/TraR C4-type" evidence="6">
    <location>
        <begin position="102"/>
        <end position="129"/>
    </location>
</feature>
<evidence type="ECO:0000256" key="1">
    <source>
        <dbReference type="ARBA" id="ARBA00022723"/>
    </source>
</evidence>
<keyword evidence="8" id="KW-1185">Reference proteome</keyword>
<reference evidence="7 8" key="1">
    <citation type="submission" date="2020-07" db="EMBL/GenBank/DDBJ databases">
        <title>Sequencing the genomes of 1000 actinobacteria strains.</title>
        <authorList>
            <person name="Klenk H.-P."/>
        </authorList>
    </citation>
    <scope>NUCLEOTIDE SEQUENCE [LARGE SCALE GENOMIC DNA]</scope>
    <source>
        <strain evidence="7 8">DSM 23987</strain>
    </source>
</reference>
<gene>
    <name evidence="7" type="ORF">BJ986_001791</name>
</gene>
<name>A0A852WKP1_9MICO</name>
<comment type="caution">
    <text evidence="7">The sequence shown here is derived from an EMBL/GenBank/DDBJ whole genome shotgun (WGS) entry which is preliminary data.</text>
</comment>
<accession>A0A852WKP1</accession>
<evidence type="ECO:0000256" key="4">
    <source>
        <dbReference type="PROSITE-ProRule" id="PRU00510"/>
    </source>
</evidence>
<dbReference type="Pfam" id="PF01258">
    <property type="entry name" value="zf-dskA_traR"/>
    <property type="match status" value="1"/>
</dbReference>
<dbReference type="GO" id="GO:0008270">
    <property type="term" value="F:zinc ion binding"/>
    <property type="evidence" value="ECO:0007669"/>
    <property type="project" value="UniProtKB-KW"/>
</dbReference>
<dbReference type="InterPro" id="IPR000962">
    <property type="entry name" value="Znf_DskA_TraR"/>
</dbReference>
<feature type="compositionally biased region" description="Basic and acidic residues" evidence="5">
    <location>
        <begin position="8"/>
        <end position="25"/>
    </location>
</feature>
<evidence type="ECO:0000259" key="6">
    <source>
        <dbReference type="Pfam" id="PF01258"/>
    </source>
</evidence>
<dbReference type="RefSeq" id="WP_179421668.1">
    <property type="nucleotide sequence ID" value="NZ_JACCAB010000001.1"/>
</dbReference>
<dbReference type="PANTHER" id="PTHR33823">
    <property type="entry name" value="RNA POLYMERASE-BINDING TRANSCRIPTION FACTOR DKSA-RELATED"/>
    <property type="match status" value="1"/>
</dbReference>
<dbReference type="PROSITE" id="PS51128">
    <property type="entry name" value="ZF_DKSA_2"/>
    <property type="match status" value="1"/>
</dbReference>
<evidence type="ECO:0000256" key="5">
    <source>
        <dbReference type="SAM" id="MobiDB-lite"/>
    </source>
</evidence>
<dbReference type="Proteomes" id="UP000573599">
    <property type="component" value="Unassembled WGS sequence"/>
</dbReference>
<keyword evidence="2" id="KW-0863">Zinc-finger</keyword>
<feature type="region of interest" description="Disordered" evidence="5">
    <location>
        <begin position="1"/>
        <end position="25"/>
    </location>
</feature>